<dbReference type="InterPro" id="IPR011009">
    <property type="entry name" value="Kinase-like_dom_sf"/>
</dbReference>
<sequence>MNAAWLAQLPLPAVATATPVSGGDVNQAWHLRTQAGEDYFLLVQPGQPQSFYDGEVAGLRAFARSGVTAPRVIAQGTVEGDGFLVLSYLTSGTGSQADLGRLVAHLHAYASPNGQCGFEQPTAGTSISFANRWTPSWSDLFVGERLDRLAAQLTRKGLWTAADAQQYQRVRSVVVHALQHHQEAPVLLHGDLWSGNFMFTADGQPALIDPAALYGDREFDIGISTVFGGFTAAFYTAYQQVRPLAPGYEQRLPFYQLYLLMVHLDKFGAAYYDAVTSVMHNILTV</sequence>
<dbReference type="InterPro" id="IPR016477">
    <property type="entry name" value="Fructo-/Ketosamine-3-kinase"/>
</dbReference>
<evidence type="ECO:0000313" key="3">
    <source>
        <dbReference type="Proteomes" id="UP000051789"/>
    </source>
</evidence>
<dbReference type="PANTHER" id="PTHR12149">
    <property type="entry name" value="FRUCTOSAMINE 3 KINASE-RELATED PROTEIN"/>
    <property type="match status" value="1"/>
</dbReference>
<protein>
    <submittedName>
        <fullName evidence="2">Fructosamine-3-kinase</fullName>
    </submittedName>
</protein>
<keyword evidence="3" id="KW-1185">Reference proteome</keyword>
<accession>A0A0R2C6H7</accession>
<reference evidence="2 3" key="1">
    <citation type="journal article" date="2015" name="Genome Announc.">
        <title>Expanding the biotechnology potential of lactobacilli through comparative genomics of 213 strains and associated genera.</title>
        <authorList>
            <person name="Sun Z."/>
            <person name="Harris H.M."/>
            <person name="McCann A."/>
            <person name="Guo C."/>
            <person name="Argimon S."/>
            <person name="Zhang W."/>
            <person name="Yang X."/>
            <person name="Jeffery I.B."/>
            <person name="Cooney J.C."/>
            <person name="Kagawa T.F."/>
            <person name="Liu W."/>
            <person name="Song Y."/>
            <person name="Salvetti E."/>
            <person name="Wrobel A."/>
            <person name="Rasinkangas P."/>
            <person name="Parkhill J."/>
            <person name="Rea M.C."/>
            <person name="O'Sullivan O."/>
            <person name="Ritari J."/>
            <person name="Douillard F.P."/>
            <person name="Paul Ross R."/>
            <person name="Yang R."/>
            <person name="Briner A.E."/>
            <person name="Felis G.E."/>
            <person name="de Vos W.M."/>
            <person name="Barrangou R."/>
            <person name="Klaenhammer T.R."/>
            <person name="Caufield P.W."/>
            <person name="Cui Y."/>
            <person name="Zhang H."/>
            <person name="O'Toole P.W."/>
        </authorList>
    </citation>
    <scope>NUCLEOTIDE SEQUENCE [LARGE SCALE GENOMIC DNA]</scope>
    <source>
        <strain evidence="2 3">DSM 22698</strain>
    </source>
</reference>
<keyword evidence="1" id="KW-0808">Transferase</keyword>
<dbReference type="AlphaFoldDB" id="A0A0R2C6H7"/>
<dbReference type="Gene3D" id="3.90.1200.10">
    <property type="match status" value="1"/>
</dbReference>
<dbReference type="SUPFAM" id="SSF56112">
    <property type="entry name" value="Protein kinase-like (PK-like)"/>
    <property type="match status" value="1"/>
</dbReference>
<evidence type="ECO:0000313" key="2">
    <source>
        <dbReference type="EMBL" id="KRM87127.1"/>
    </source>
</evidence>
<dbReference type="Gene3D" id="3.30.200.20">
    <property type="entry name" value="Phosphorylase Kinase, domain 1"/>
    <property type="match status" value="1"/>
</dbReference>
<dbReference type="EMBL" id="AYZK01000003">
    <property type="protein sequence ID" value="KRM87127.1"/>
    <property type="molecule type" value="Genomic_DNA"/>
</dbReference>
<keyword evidence="1 2" id="KW-0418">Kinase</keyword>
<evidence type="ECO:0000256" key="1">
    <source>
        <dbReference type="PIRNR" id="PIRNR006221"/>
    </source>
</evidence>
<dbReference type="Proteomes" id="UP000051789">
    <property type="component" value="Unassembled WGS sequence"/>
</dbReference>
<dbReference type="STRING" id="1423810.FD19_GL001279"/>
<dbReference type="RefSeq" id="WP_056969339.1">
    <property type="nucleotide sequence ID" value="NZ_AYZK01000003.1"/>
</dbReference>
<comment type="caution">
    <text evidence="2">The sequence shown here is derived from an EMBL/GenBank/DDBJ whole genome shotgun (WGS) entry which is preliminary data.</text>
</comment>
<gene>
    <name evidence="2" type="ORF">FD19_GL001279</name>
</gene>
<organism evidence="2 3">
    <name type="scientific">Lacticaseibacillus thailandensis DSM 22698 = JCM 13996</name>
    <dbReference type="NCBI Taxonomy" id="1423810"/>
    <lineage>
        <taxon>Bacteria</taxon>
        <taxon>Bacillati</taxon>
        <taxon>Bacillota</taxon>
        <taxon>Bacilli</taxon>
        <taxon>Lactobacillales</taxon>
        <taxon>Lactobacillaceae</taxon>
        <taxon>Lacticaseibacillus</taxon>
    </lineage>
</organism>
<name>A0A0R2C6H7_9LACO</name>
<dbReference type="GO" id="GO:0016301">
    <property type="term" value="F:kinase activity"/>
    <property type="evidence" value="ECO:0007669"/>
    <property type="project" value="UniProtKB-UniRule"/>
</dbReference>
<proteinExistence type="inferred from homology"/>
<dbReference type="Pfam" id="PF03881">
    <property type="entry name" value="Fructosamin_kin"/>
    <property type="match status" value="1"/>
</dbReference>
<dbReference type="PIRSF" id="PIRSF006221">
    <property type="entry name" value="Ketosamine-3-kinase"/>
    <property type="match status" value="1"/>
</dbReference>
<dbReference type="PANTHER" id="PTHR12149:SF8">
    <property type="entry name" value="PROTEIN-RIBULOSAMINE 3-KINASE"/>
    <property type="match status" value="1"/>
</dbReference>
<dbReference type="PATRIC" id="fig|1423810.4.peg.1316"/>
<comment type="similarity">
    <text evidence="1">Belongs to the fructosamine kinase family.</text>
</comment>